<keyword evidence="10 11" id="KW-0694">RNA-binding</keyword>
<dbReference type="InterPro" id="IPR055132">
    <property type="entry name" value="RNase_J_b_CASP"/>
</dbReference>
<gene>
    <name evidence="11" type="primary">rnj</name>
    <name evidence="16" type="ORF">SAMN04488700_2134</name>
</gene>
<comment type="subunit">
    <text evidence="11">Homodimer, may be a subunit of the RNA degradosome.</text>
</comment>
<evidence type="ECO:0000256" key="6">
    <source>
        <dbReference type="ARBA" id="ARBA00022759"/>
    </source>
</evidence>
<accession>A0A1X7NKP3</accession>
<dbReference type="GO" id="GO:0006364">
    <property type="term" value="P:rRNA processing"/>
    <property type="evidence" value="ECO:0007669"/>
    <property type="project" value="UniProtKB-UniRule"/>
</dbReference>
<dbReference type="InterPro" id="IPR041636">
    <property type="entry name" value="RNase_J_C"/>
</dbReference>
<protein>
    <recommendedName>
        <fullName evidence="11">Ribonuclease J</fullName>
        <shortName evidence="11">RNase J</shortName>
        <ecNumber evidence="11">3.1.-.-</ecNumber>
    </recommendedName>
</protein>
<dbReference type="InterPro" id="IPR030854">
    <property type="entry name" value="RNase_J_bac"/>
</dbReference>
<feature type="active site" description="Proton acceptor" evidence="12">
    <location>
        <position position="365"/>
    </location>
</feature>
<dbReference type="GO" id="GO:0003723">
    <property type="term" value="F:RNA binding"/>
    <property type="evidence" value="ECO:0007669"/>
    <property type="project" value="UniProtKB-UniRule"/>
</dbReference>
<dbReference type="EC" id="3.1.-.-" evidence="11"/>
<dbReference type="FunFam" id="3.10.20.580:FF:000001">
    <property type="entry name" value="Ribonuclease J"/>
    <property type="match status" value="1"/>
</dbReference>
<dbReference type="HAMAP" id="MF_01491">
    <property type="entry name" value="RNase_J_bact"/>
    <property type="match status" value="1"/>
</dbReference>
<evidence type="ECO:0000256" key="14">
    <source>
        <dbReference type="PIRSR" id="PIRSR004803-3"/>
    </source>
</evidence>
<dbReference type="CDD" id="cd07714">
    <property type="entry name" value="RNaseJ_MBL-fold"/>
    <property type="match status" value="1"/>
</dbReference>
<dbReference type="AlphaFoldDB" id="A0A1X7NKP3"/>
<evidence type="ECO:0000256" key="13">
    <source>
        <dbReference type="PIRSR" id="PIRSR004803-2"/>
    </source>
</evidence>
<comment type="cofactor">
    <cofactor evidence="14">
        <name>Zn(2+)</name>
        <dbReference type="ChEBI" id="CHEBI:29105"/>
    </cofactor>
    <text evidence="14">Binds 2 Zn(2+) ions per subunit. It is not clear if Zn(2+) or Mg(2+) is physiologically important.</text>
</comment>
<dbReference type="PANTHER" id="PTHR43694">
    <property type="entry name" value="RIBONUCLEASE J"/>
    <property type="match status" value="1"/>
</dbReference>
<feature type="binding site" evidence="14">
    <location>
        <position position="160"/>
    </location>
    <ligand>
        <name>Zn(2+)</name>
        <dbReference type="ChEBI" id="CHEBI:29105"/>
        <label>1</label>
        <note>catalytic</note>
    </ligand>
</feature>
<dbReference type="GO" id="GO:0004521">
    <property type="term" value="F:RNA endonuclease activity"/>
    <property type="evidence" value="ECO:0007669"/>
    <property type="project" value="UniProtKB-UniRule"/>
</dbReference>
<dbReference type="Pfam" id="PF00753">
    <property type="entry name" value="Lactamase_B"/>
    <property type="match status" value="1"/>
</dbReference>
<feature type="binding site" evidence="14">
    <location>
        <position position="71"/>
    </location>
    <ligand>
        <name>Zn(2+)</name>
        <dbReference type="ChEBI" id="CHEBI:29105"/>
        <label>1</label>
        <note>catalytic</note>
    </ligand>
</feature>
<keyword evidence="7 11" id="KW-0378">Hydrolase</keyword>
<evidence type="ECO:0000256" key="9">
    <source>
        <dbReference type="ARBA" id="ARBA00022839"/>
    </source>
</evidence>
<dbReference type="InterPro" id="IPR011108">
    <property type="entry name" value="RMMBL"/>
</dbReference>
<sequence length="559" mass="62655">MSNIKIIPLGGVRENGKNMYVVEVDEEIFVLDCGLMYPETELLGIDIVIPDFSYLEENRDRVTGVFLTHGHEDAIGALPYFLQKFDVPVFGTELTIALAKLFVEKDSQVSHFDDYHIVDEDTEIEFEHAVLGFFRTTHTIPDSVGVTLKTAEGSIVYTGDFKFDQSATPAYQTDLAKISDIGKSKVLALLSDSSDAESSIENMSDYKVAEQVEDTFRNTKERIIVASVASNILRIQQVMDAAYKSGRKIFFTGKKVEEIVELAMKLKKIHLPNEDLIVSIEDIEKYPDNEIVVLETGTTGEPIKTLQRMAMGKHLQINIKEGDLVYIVTSPSVSMEVTVNKTKNMIYRAGGEVKQISDNIKASGHATPNDLKLMINLIKPTYFIPVTGEYRRLAAHAKLAHEVGIPFKNIFIPGKGDVVEYKAGRMSMSGQVTAGNTMVDGIGIGDIGNIVLRDRKLLSEDGIFVAVVTISRKKGKIMSGPEVMTRGFVYVKENTDLIESSNEIVRKVVEDNLNHKEFEWSRLKQEIRDALSKYLFEQTRRRPVILPIIMETSSRNRRN</sequence>
<dbReference type="PANTHER" id="PTHR43694:SF4">
    <property type="entry name" value="RIBONUCLEASE J 2"/>
    <property type="match status" value="1"/>
</dbReference>
<dbReference type="InterPro" id="IPR042173">
    <property type="entry name" value="RNase_J_2"/>
</dbReference>
<evidence type="ECO:0000259" key="15">
    <source>
        <dbReference type="SMART" id="SM00849"/>
    </source>
</evidence>
<dbReference type="Gene3D" id="3.10.20.580">
    <property type="match status" value="1"/>
</dbReference>
<dbReference type="PIRSF" id="PIRSF004803">
    <property type="entry name" value="RnjA"/>
    <property type="match status" value="1"/>
</dbReference>
<proteinExistence type="inferred from homology"/>
<keyword evidence="3 11" id="KW-0698">rRNA processing</keyword>
<keyword evidence="8 14" id="KW-0862">Zinc</keyword>
<dbReference type="GO" id="GO:0008270">
    <property type="term" value="F:zinc ion binding"/>
    <property type="evidence" value="ECO:0007669"/>
    <property type="project" value="InterPro"/>
</dbReference>
<dbReference type="InterPro" id="IPR004613">
    <property type="entry name" value="RNase_J"/>
</dbReference>
<evidence type="ECO:0000256" key="1">
    <source>
        <dbReference type="ARBA" id="ARBA00004496"/>
    </source>
</evidence>
<keyword evidence="9 11" id="KW-0269">Exonuclease</keyword>
<keyword evidence="2 11" id="KW-0963">Cytoplasm</keyword>
<evidence type="ECO:0000256" key="3">
    <source>
        <dbReference type="ARBA" id="ARBA00022552"/>
    </source>
</evidence>
<keyword evidence="6 11" id="KW-0255">Endonuclease</keyword>
<dbReference type="Pfam" id="PF22505">
    <property type="entry name" value="RNase_J_b_CASP"/>
    <property type="match status" value="1"/>
</dbReference>
<evidence type="ECO:0000256" key="7">
    <source>
        <dbReference type="ARBA" id="ARBA00022801"/>
    </source>
</evidence>
<evidence type="ECO:0000256" key="2">
    <source>
        <dbReference type="ARBA" id="ARBA00022490"/>
    </source>
</evidence>
<evidence type="ECO:0000256" key="11">
    <source>
        <dbReference type="HAMAP-Rule" id="MF_01491"/>
    </source>
</evidence>
<reference evidence="16 17" key="1">
    <citation type="submission" date="2017-04" db="EMBL/GenBank/DDBJ databases">
        <authorList>
            <person name="Afonso C.L."/>
            <person name="Miller P.J."/>
            <person name="Scott M.A."/>
            <person name="Spackman E."/>
            <person name="Goraichik I."/>
            <person name="Dimitrov K.M."/>
            <person name="Suarez D.L."/>
            <person name="Swayne D.E."/>
        </authorList>
    </citation>
    <scope>NUCLEOTIDE SEQUENCE [LARGE SCALE GENOMIC DNA]</scope>
    <source>
        <strain evidence="16 17">LMG26642</strain>
    </source>
</reference>
<feature type="binding site" evidence="13">
    <location>
        <begin position="229"/>
        <end position="231"/>
    </location>
    <ligand>
        <name>substrate</name>
    </ligand>
</feature>
<feature type="binding site" evidence="14">
    <location>
        <position position="73"/>
    </location>
    <ligand>
        <name>Zn(2+)</name>
        <dbReference type="ChEBI" id="CHEBI:29105"/>
        <label>1</label>
        <note>catalytic</note>
    </ligand>
</feature>
<dbReference type="Gene3D" id="3.40.50.10710">
    <property type="entry name" value="Metallo-hydrolase/oxidoreductase"/>
    <property type="match status" value="1"/>
</dbReference>
<dbReference type="Gene3D" id="3.60.15.10">
    <property type="entry name" value="Ribonuclease Z/Hydroxyacylglutathione hydrolase-like"/>
    <property type="match status" value="1"/>
</dbReference>
<dbReference type="Pfam" id="PF07521">
    <property type="entry name" value="RMMBL"/>
    <property type="match status" value="1"/>
</dbReference>
<dbReference type="InterPro" id="IPR036866">
    <property type="entry name" value="RibonucZ/Hydroxyglut_hydro"/>
</dbReference>
<dbReference type="EMBL" id="FXBJ01000002">
    <property type="protein sequence ID" value="SMH38404.1"/>
    <property type="molecule type" value="Genomic_DNA"/>
</dbReference>
<feature type="domain" description="Metallo-beta-lactamase" evidence="15">
    <location>
        <begin position="16"/>
        <end position="212"/>
    </location>
</feature>
<dbReference type="GO" id="GO:0004534">
    <property type="term" value="F:5'-3' RNA exonuclease activity"/>
    <property type="evidence" value="ECO:0007669"/>
    <property type="project" value="UniProtKB-UniRule"/>
</dbReference>
<keyword evidence="14" id="KW-0106">Calcium</keyword>
<feature type="binding site" evidence="14">
    <location>
        <position position="440"/>
    </location>
    <ligand>
        <name>Ca(2+)</name>
        <dbReference type="ChEBI" id="CHEBI:29108"/>
    </ligand>
</feature>
<comment type="caution">
    <text evidence="11">Lacks conserved residue(s) required for the propagation of feature annotation.</text>
</comment>
<feature type="binding site" evidence="14">
    <location>
        <position position="46"/>
    </location>
    <ligand>
        <name>Ca(2+)</name>
        <dbReference type="ChEBI" id="CHEBI:29108"/>
    </ligand>
</feature>
<dbReference type="GO" id="GO:0005737">
    <property type="term" value="C:cytoplasm"/>
    <property type="evidence" value="ECO:0007669"/>
    <property type="project" value="UniProtKB-SubCell"/>
</dbReference>
<dbReference type="STRING" id="1073423.SAMN04488700_2134"/>
<dbReference type="NCBIfam" id="TIGR00649">
    <property type="entry name" value="MG423"/>
    <property type="match status" value="1"/>
</dbReference>
<comment type="cofactor">
    <cofactor evidence="14">
        <name>Ca(2+)</name>
        <dbReference type="ChEBI" id="CHEBI:29108"/>
    </cofactor>
    <text evidence="14">Binds 1 Ca(2+) cation per subunit. Seen in 1 crystal structure, it is not clear if it is physiologically important.</text>
</comment>
<evidence type="ECO:0000256" key="4">
    <source>
        <dbReference type="ARBA" id="ARBA00022722"/>
    </source>
</evidence>
<feature type="binding site" evidence="14">
    <location>
        <position position="69"/>
    </location>
    <ligand>
        <name>Zn(2+)</name>
        <dbReference type="ChEBI" id="CHEBI:29105"/>
        <label>1</label>
        <note>catalytic</note>
    </ligand>
</feature>
<feature type="binding site" evidence="14">
    <location>
        <position position="138"/>
    </location>
    <ligand>
        <name>Zn(2+)</name>
        <dbReference type="ChEBI" id="CHEBI:29105"/>
        <label>1</label>
        <note>catalytic</note>
    </ligand>
</feature>
<dbReference type="Proteomes" id="UP000193435">
    <property type="component" value="Unassembled WGS sequence"/>
</dbReference>
<dbReference type="Pfam" id="PF17770">
    <property type="entry name" value="RNase_J_C"/>
    <property type="match status" value="1"/>
</dbReference>
<dbReference type="OrthoDB" id="9758375at2"/>
<name>A0A1X7NKP3_9LACT</name>
<evidence type="ECO:0000313" key="16">
    <source>
        <dbReference type="EMBL" id="SMH38404.1"/>
    </source>
</evidence>
<keyword evidence="17" id="KW-1185">Reference proteome</keyword>
<dbReference type="InterPro" id="IPR001279">
    <property type="entry name" value="Metallo-B-lactamas"/>
</dbReference>
<comment type="subcellular location">
    <subcellularLocation>
        <location evidence="1 11">Cytoplasm</location>
    </subcellularLocation>
</comment>
<feature type="active site" description="Proton donor" evidence="12">
    <location>
        <position position="192"/>
    </location>
</feature>
<organism evidence="16 17">
    <name type="scientific">Carnobacterium iners</name>
    <dbReference type="NCBI Taxonomy" id="1073423"/>
    <lineage>
        <taxon>Bacteria</taxon>
        <taxon>Bacillati</taxon>
        <taxon>Bacillota</taxon>
        <taxon>Bacilli</taxon>
        <taxon>Lactobacillales</taxon>
        <taxon>Carnobacteriaceae</taxon>
        <taxon>Carnobacterium</taxon>
    </lineage>
</organism>
<keyword evidence="4 11" id="KW-0540">Nuclease</keyword>
<comment type="function">
    <text evidence="11">An RNase that has 5'-3' exonuclease and possibly endonuclease activity. Involved in maturation of rRNA and in some organisms also mRNA maturation and/or decay.</text>
</comment>
<dbReference type="RefSeq" id="WP_085560173.1">
    <property type="nucleotide sequence ID" value="NZ_FOAH01000009.1"/>
</dbReference>
<evidence type="ECO:0000256" key="10">
    <source>
        <dbReference type="ARBA" id="ARBA00022884"/>
    </source>
</evidence>
<evidence type="ECO:0000256" key="8">
    <source>
        <dbReference type="ARBA" id="ARBA00022833"/>
    </source>
</evidence>
<evidence type="ECO:0000256" key="12">
    <source>
        <dbReference type="PIRSR" id="PIRSR004803-1"/>
    </source>
</evidence>
<evidence type="ECO:0000256" key="5">
    <source>
        <dbReference type="ARBA" id="ARBA00022723"/>
    </source>
</evidence>
<dbReference type="SMART" id="SM00849">
    <property type="entry name" value="Lactamase_B"/>
    <property type="match status" value="1"/>
</dbReference>
<keyword evidence="5 14" id="KW-0479">Metal-binding</keyword>
<evidence type="ECO:0000313" key="17">
    <source>
        <dbReference type="Proteomes" id="UP000193435"/>
    </source>
</evidence>
<comment type="similarity">
    <text evidence="11">Belongs to the metallo-beta-lactamase superfamily. RNA-metabolizing metallo-beta-lactamase-like family. Bacterial RNase J subfamily.</text>
</comment>
<feature type="binding site" evidence="14">
    <location>
        <position position="44"/>
    </location>
    <ligand>
        <name>Ca(2+)</name>
        <dbReference type="ChEBI" id="CHEBI:29108"/>
    </ligand>
</feature>
<dbReference type="SUPFAM" id="SSF56281">
    <property type="entry name" value="Metallo-hydrolase/oxidoreductase"/>
    <property type="match status" value="1"/>
</dbReference>